<keyword evidence="5 10" id="KW-0276">Fatty acid metabolism</keyword>
<dbReference type="PANTHER" id="PTHR11157:SF150">
    <property type="entry name" value="ELONGATION OF VERY LONG CHAIN FATTY ACIDS PROTEIN"/>
    <property type="match status" value="1"/>
</dbReference>
<evidence type="ECO:0000256" key="6">
    <source>
        <dbReference type="ARBA" id="ARBA00022989"/>
    </source>
</evidence>
<dbReference type="GO" id="GO:0019367">
    <property type="term" value="P:fatty acid elongation, saturated fatty acid"/>
    <property type="evidence" value="ECO:0007669"/>
    <property type="project" value="TreeGrafter"/>
</dbReference>
<comment type="similarity">
    <text evidence="10">Belongs to the ELO family.</text>
</comment>
<organism evidence="12 13">
    <name type="scientific">Hippocampus comes</name>
    <name type="common">Tiger tail seahorse</name>
    <dbReference type="NCBI Taxonomy" id="109280"/>
    <lineage>
        <taxon>Eukaryota</taxon>
        <taxon>Metazoa</taxon>
        <taxon>Chordata</taxon>
        <taxon>Craniata</taxon>
        <taxon>Vertebrata</taxon>
        <taxon>Euteleostomi</taxon>
        <taxon>Actinopterygii</taxon>
        <taxon>Neopterygii</taxon>
        <taxon>Teleostei</taxon>
        <taxon>Neoteleostei</taxon>
        <taxon>Acanthomorphata</taxon>
        <taxon>Syngnathiaria</taxon>
        <taxon>Syngnathiformes</taxon>
        <taxon>Syngnathoidei</taxon>
        <taxon>Syngnathidae</taxon>
        <taxon>Hippocampus</taxon>
    </lineage>
</organism>
<evidence type="ECO:0000256" key="4">
    <source>
        <dbReference type="ARBA" id="ARBA00022692"/>
    </source>
</evidence>
<evidence type="ECO:0000256" key="11">
    <source>
        <dbReference type="SAM" id="SignalP"/>
    </source>
</evidence>
<keyword evidence="3 10" id="KW-0808">Transferase</keyword>
<evidence type="ECO:0000256" key="7">
    <source>
        <dbReference type="ARBA" id="ARBA00023098"/>
    </source>
</evidence>
<dbReference type="InterPro" id="IPR002076">
    <property type="entry name" value="ELO_fam"/>
</dbReference>
<accession>A0A3Q2Y5K8</accession>
<dbReference type="Pfam" id="PF01151">
    <property type="entry name" value="ELO"/>
    <property type="match status" value="1"/>
</dbReference>
<evidence type="ECO:0000256" key="2">
    <source>
        <dbReference type="ARBA" id="ARBA00022516"/>
    </source>
</evidence>
<dbReference type="OMA" id="FQMVFSA"/>
<dbReference type="STRING" id="109280.ENSHCOP00000008251"/>
<comment type="caution">
    <text evidence="10">Lacks conserved residue(s) required for the propagation of feature annotation.</text>
</comment>
<keyword evidence="4 10" id="KW-0812">Transmembrane</keyword>
<evidence type="ECO:0000256" key="9">
    <source>
        <dbReference type="ARBA" id="ARBA00023160"/>
    </source>
</evidence>
<evidence type="ECO:0000313" key="12">
    <source>
        <dbReference type="Ensembl" id="ENSHCOP00000008251.1"/>
    </source>
</evidence>
<dbReference type="GO" id="GO:0005789">
    <property type="term" value="C:endoplasmic reticulum membrane"/>
    <property type="evidence" value="ECO:0007669"/>
    <property type="project" value="TreeGrafter"/>
</dbReference>
<feature type="transmembrane region" description="Helical" evidence="10">
    <location>
        <begin position="60"/>
        <end position="79"/>
    </location>
</feature>
<dbReference type="GO" id="GO:0030148">
    <property type="term" value="P:sphingolipid biosynthetic process"/>
    <property type="evidence" value="ECO:0007669"/>
    <property type="project" value="TreeGrafter"/>
</dbReference>
<keyword evidence="6 10" id="KW-1133">Transmembrane helix</keyword>
<dbReference type="GO" id="GO:0042761">
    <property type="term" value="P:very long-chain fatty acid biosynthetic process"/>
    <property type="evidence" value="ECO:0007669"/>
    <property type="project" value="TreeGrafter"/>
</dbReference>
<feature type="chain" id="PRO_5018655820" description="Elongation of very long chain fatty acids protein" evidence="11">
    <location>
        <begin position="23"/>
        <end position="135"/>
    </location>
</feature>
<protein>
    <recommendedName>
        <fullName evidence="10">Elongation of very long chain fatty acids protein</fullName>
        <ecNumber evidence="10">2.3.1.199</ecNumber>
    </recommendedName>
    <alternativeName>
        <fullName evidence="10">Very-long-chain 3-oxoacyl-CoA synthase</fullName>
    </alternativeName>
</protein>
<feature type="signal peptide" evidence="11">
    <location>
        <begin position="1"/>
        <end position="22"/>
    </location>
</feature>
<dbReference type="PANTHER" id="PTHR11157">
    <property type="entry name" value="FATTY ACID ACYL TRANSFERASE-RELATED"/>
    <property type="match status" value="1"/>
</dbReference>
<keyword evidence="7 10" id="KW-0443">Lipid metabolism</keyword>
<reference evidence="12" key="1">
    <citation type="submission" date="2025-08" db="UniProtKB">
        <authorList>
            <consortium name="Ensembl"/>
        </authorList>
    </citation>
    <scope>IDENTIFICATION</scope>
</reference>
<keyword evidence="11" id="KW-0732">Signal</keyword>
<evidence type="ECO:0000313" key="13">
    <source>
        <dbReference type="Proteomes" id="UP000264820"/>
    </source>
</evidence>
<dbReference type="GeneTree" id="ENSGT01050000244838"/>
<dbReference type="GO" id="GO:0034625">
    <property type="term" value="P:fatty acid elongation, monounsaturated fatty acid"/>
    <property type="evidence" value="ECO:0007669"/>
    <property type="project" value="TreeGrafter"/>
</dbReference>
<comment type="subcellular location">
    <subcellularLocation>
        <location evidence="1">Membrane</location>
        <topology evidence="1">Multi-pass membrane protein</topology>
    </subcellularLocation>
</comment>
<evidence type="ECO:0000256" key="8">
    <source>
        <dbReference type="ARBA" id="ARBA00023136"/>
    </source>
</evidence>
<sequence>MQKNLCLLSIVLVLCIVADKRTDPWPLIYSPIPVTIIVWMYLGLVWAGPRLMRNREPVDLRVVLILYNLAMVGLSAYMFHEFLATSWLSNYSLLCQPVDYSSRPLPMRMARACWWFFLSKVIELSDTVCISFHHW</sequence>
<dbReference type="Ensembl" id="ENSHCOT00000000609.1">
    <property type="protein sequence ID" value="ENSHCOP00000008251.1"/>
    <property type="gene ID" value="ENSHCOG00000010482.1"/>
</dbReference>
<feature type="transmembrane region" description="Helical" evidence="10">
    <location>
        <begin position="28"/>
        <end position="48"/>
    </location>
</feature>
<evidence type="ECO:0000256" key="10">
    <source>
        <dbReference type="RuleBase" id="RU361115"/>
    </source>
</evidence>
<dbReference type="Proteomes" id="UP000264820">
    <property type="component" value="Unplaced"/>
</dbReference>
<keyword evidence="2 10" id="KW-0444">Lipid biosynthesis</keyword>
<dbReference type="GO" id="GO:0034626">
    <property type="term" value="P:fatty acid elongation, polyunsaturated fatty acid"/>
    <property type="evidence" value="ECO:0007669"/>
    <property type="project" value="TreeGrafter"/>
</dbReference>
<proteinExistence type="inferred from homology"/>
<keyword evidence="8 10" id="KW-0472">Membrane</keyword>
<dbReference type="GO" id="GO:0009922">
    <property type="term" value="F:fatty acid elongase activity"/>
    <property type="evidence" value="ECO:0007669"/>
    <property type="project" value="UniProtKB-EC"/>
</dbReference>
<name>A0A3Q2Y5K8_HIPCM</name>
<dbReference type="EC" id="2.3.1.199" evidence="10"/>
<evidence type="ECO:0000256" key="5">
    <source>
        <dbReference type="ARBA" id="ARBA00022832"/>
    </source>
</evidence>
<evidence type="ECO:0000256" key="1">
    <source>
        <dbReference type="ARBA" id="ARBA00004141"/>
    </source>
</evidence>
<evidence type="ECO:0000256" key="3">
    <source>
        <dbReference type="ARBA" id="ARBA00022679"/>
    </source>
</evidence>
<keyword evidence="13" id="KW-1185">Reference proteome</keyword>
<reference evidence="12" key="2">
    <citation type="submission" date="2025-09" db="UniProtKB">
        <authorList>
            <consortium name="Ensembl"/>
        </authorList>
    </citation>
    <scope>IDENTIFICATION</scope>
</reference>
<keyword evidence="9 10" id="KW-0275">Fatty acid biosynthesis</keyword>
<dbReference type="AlphaFoldDB" id="A0A3Q2Y5K8"/>
<comment type="catalytic activity">
    <reaction evidence="10">
        <text>a very-long-chain acyl-CoA + malonyl-CoA + H(+) = a very-long-chain 3-oxoacyl-CoA + CO2 + CoA</text>
        <dbReference type="Rhea" id="RHEA:32727"/>
        <dbReference type="ChEBI" id="CHEBI:15378"/>
        <dbReference type="ChEBI" id="CHEBI:16526"/>
        <dbReference type="ChEBI" id="CHEBI:57287"/>
        <dbReference type="ChEBI" id="CHEBI:57384"/>
        <dbReference type="ChEBI" id="CHEBI:90725"/>
        <dbReference type="ChEBI" id="CHEBI:90736"/>
        <dbReference type="EC" id="2.3.1.199"/>
    </reaction>
</comment>